<organism evidence="6 7">
    <name type="scientific">Rotaria magnacalcarata</name>
    <dbReference type="NCBI Taxonomy" id="392030"/>
    <lineage>
        <taxon>Eukaryota</taxon>
        <taxon>Metazoa</taxon>
        <taxon>Spiralia</taxon>
        <taxon>Gnathifera</taxon>
        <taxon>Rotifera</taxon>
        <taxon>Eurotatoria</taxon>
        <taxon>Bdelloidea</taxon>
        <taxon>Philodinida</taxon>
        <taxon>Philodinidae</taxon>
        <taxon>Rotaria</taxon>
    </lineage>
</organism>
<evidence type="ECO:0000313" key="6">
    <source>
        <dbReference type="EMBL" id="CAF4662581.1"/>
    </source>
</evidence>
<comment type="caution">
    <text evidence="6">The sequence shown here is derived from an EMBL/GenBank/DDBJ whole genome shotgun (WGS) entry which is preliminary data.</text>
</comment>
<dbReference type="Proteomes" id="UP000676336">
    <property type="component" value="Unassembled WGS sequence"/>
</dbReference>
<gene>
    <name evidence="6" type="ORF">OVN521_LOCUS47149</name>
    <name evidence="5" type="ORF">SMN809_LOCUS32241</name>
</gene>
<dbReference type="Proteomes" id="UP000663866">
    <property type="component" value="Unassembled WGS sequence"/>
</dbReference>
<dbReference type="GO" id="GO:0005524">
    <property type="term" value="F:ATP binding"/>
    <property type="evidence" value="ECO:0007669"/>
    <property type="project" value="UniProtKB-KW"/>
</dbReference>
<dbReference type="PANTHER" id="PTHR42939">
    <property type="entry name" value="ABC TRANSPORTER ATP-BINDING PROTEIN ALBC-RELATED"/>
    <property type="match status" value="1"/>
</dbReference>
<feature type="non-terminal residue" evidence="6">
    <location>
        <position position="1"/>
    </location>
</feature>
<dbReference type="Pfam" id="PF00005">
    <property type="entry name" value="ABC_tran"/>
    <property type="match status" value="1"/>
</dbReference>
<keyword evidence="1" id="KW-0813">Transport</keyword>
<protein>
    <recommendedName>
        <fullName evidence="4">ABC transporter domain-containing protein</fullName>
    </recommendedName>
</protein>
<evidence type="ECO:0000256" key="2">
    <source>
        <dbReference type="ARBA" id="ARBA00022741"/>
    </source>
</evidence>
<evidence type="ECO:0000259" key="4">
    <source>
        <dbReference type="Pfam" id="PF00005"/>
    </source>
</evidence>
<dbReference type="Gene3D" id="3.40.50.300">
    <property type="entry name" value="P-loop containing nucleotide triphosphate hydrolases"/>
    <property type="match status" value="1"/>
</dbReference>
<feature type="domain" description="ABC transporter" evidence="4">
    <location>
        <begin position="38"/>
        <end position="69"/>
    </location>
</feature>
<keyword evidence="3" id="KW-0067">ATP-binding</keyword>
<dbReference type="PANTHER" id="PTHR42939:SF1">
    <property type="entry name" value="ABC TRANSPORTER ATP-BINDING PROTEIN ALBC-RELATED"/>
    <property type="match status" value="1"/>
</dbReference>
<evidence type="ECO:0000256" key="1">
    <source>
        <dbReference type="ARBA" id="ARBA00022448"/>
    </source>
</evidence>
<dbReference type="InterPro" id="IPR003439">
    <property type="entry name" value="ABC_transporter-like_ATP-bd"/>
</dbReference>
<evidence type="ECO:0000256" key="3">
    <source>
        <dbReference type="ARBA" id="ARBA00022840"/>
    </source>
</evidence>
<feature type="non-terminal residue" evidence="6">
    <location>
        <position position="69"/>
    </location>
</feature>
<accession>A0A821G6M2</accession>
<dbReference type="SUPFAM" id="SSF52540">
    <property type="entry name" value="P-loop containing nucleoside triphosphate hydrolases"/>
    <property type="match status" value="1"/>
</dbReference>
<proteinExistence type="predicted"/>
<reference evidence="6" key="1">
    <citation type="submission" date="2021-02" db="EMBL/GenBank/DDBJ databases">
        <authorList>
            <person name="Nowell W R."/>
        </authorList>
    </citation>
    <scope>NUCLEOTIDE SEQUENCE</scope>
</reference>
<evidence type="ECO:0000313" key="5">
    <source>
        <dbReference type="EMBL" id="CAF4440266.1"/>
    </source>
</evidence>
<dbReference type="GO" id="GO:0016887">
    <property type="term" value="F:ATP hydrolysis activity"/>
    <property type="evidence" value="ECO:0007669"/>
    <property type="project" value="InterPro"/>
</dbReference>
<dbReference type="InterPro" id="IPR027417">
    <property type="entry name" value="P-loop_NTPase"/>
</dbReference>
<dbReference type="AlphaFoldDB" id="A0A821G6M2"/>
<keyword evidence="2" id="KW-0547">Nucleotide-binding</keyword>
<dbReference type="EMBL" id="CAJOBI010066894">
    <property type="protein sequence ID" value="CAF4440266.1"/>
    <property type="molecule type" value="Genomic_DNA"/>
</dbReference>
<evidence type="ECO:0000313" key="7">
    <source>
        <dbReference type="Proteomes" id="UP000663866"/>
    </source>
</evidence>
<keyword evidence="7" id="KW-1185">Reference proteome</keyword>
<sequence length="69" mass="7510">HIFIEIDPNNELEPTNLTVGIAFENLSKQFGENKKAVENLSLKLYENQITALLGHNGAGKTTTISVLTG</sequence>
<dbReference type="InterPro" id="IPR051782">
    <property type="entry name" value="ABC_Transporter_VariousFunc"/>
</dbReference>
<dbReference type="EMBL" id="CAJOBG010090243">
    <property type="protein sequence ID" value="CAF4662581.1"/>
    <property type="molecule type" value="Genomic_DNA"/>
</dbReference>
<name>A0A821G6M2_9BILA</name>